<name>A0A9P8TTD8_WICPI</name>
<organism evidence="2 3">
    <name type="scientific">Wickerhamomyces pijperi</name>
    <name type="common">Yeast</name>
    <name type="synonym">Pichia pijperi</name>
    <dbReference type="NCBI Taxonomy" id="599730"/>
    <lineage>
        <taxon>Eukaryota</taxon>
        <taxon>Fungi</taxon>
        <taxon>Dikarya</taxon>
        <taxon>Ascomycota</taxon>
        <taxon>Saccharomycotina</taxon>
        <taxon>Saccharomycetes</taxon>
        <taxon>Phaffomycetales</taxon>
        <taxon>Wickerhamomycetaceae</taxon>
        <taxon>Wickerhamomyces</taxon>
    </lineage>
</organism>
<protein>
    <submittedName>
        <fullName evidence="2">Uncharacterized protein</fullName>
    </submittedName>
</protein>
<sequence length="108" mass="12013">MRSLKLDPPWALVAEETSKESGLISHSKYTQLLKGDLSTVKRKCATLVELEVDERESGLIGAAEDEAAAEEDEETEEETEEEGETSDDELEEEEVAMALELKLELEVD</sequence>
<comment type="caution">
    <text evidence="2">The sequence shown here is derived from an EMBL/GenBank/DDBJ whole genome shotgun (WGS) entry which is preliminary data.</text>
</comment>
<dbReference type="EMBL" id="JAEUBG010000033">
    <property type="protein sequence ID" value="KAH3688956.1"/>
    <property type="molecule type" value="Genomic_DNA"/>
</dbReference>
<dbReference type="AlphaFoldDB" id="A0A9P8TTD8"/>
<evidence type="ECO:0000313" key="2">
    <source>
        <dbReference type="EMBL" id="KAH3688956.1"/>
    </source>
</evidence>
<gene>
    <name evidence="2" type="ORF">WICPIJ_000058</name>
</gene>
<feature type="compositionally biased region" description="Acidic residues" evidence="1">
    <location>
        <begin position="63"/>
        <end position="92"/>
    </location>
</feature>
<feature type="region of interest" description="Disordered" evidence="1">
    <location>
        <begin position="56"/>
        <end position="92"/>
    </location>
</feature>
<evidence type="ECO:0000313" key="3">
    <source>
        <dbReference type="Proteomes" id="UP000774326"/>
    </source>
</evidence>
<keyword evidence="3" id="KW-1185">Reference proteome</keyword>
<evidence type="ECO:0000256" key="1">
    <source>
        <dbReference type="SAM" id="MobiDB-lite"/>
    </source>
</evidence>
<dbReference type="Proteomes" id="UP000774326">
    <property type="component" value="Unassembled WGS sequence"/>
</dbReference>
<accession>A0A9P8TTD8</accession>
<reference evidence="2" key="2">
    <citation type="submission" date="2021-01" db="EMBL/GenBank/DDBJ databases">
        <authorList>
            <person name="Schikora-Tamarit M.A."/>
        </authorList>
    </citation>
    <scope>NUCLEOTIDE SEQUENCE</scope>
    <source>
        <strain evidence="2">CBS2887</strain>
    </source>
</reference>
<proteinExistence type="predicted"/>
<reference evidence="2" key="1">
    <citation type="journal article" date="2021" name="Open Biol.">
        <title>Shared evolutionary footprints suggest mitochondrial oxidative damage underlies multiple complex I losses in fungi.</title>
        <authorList>
            <person name="Schikora-Tamarit M.A."/>
            <person name="Marcet-Houben M."/>
            <person name="Nosek J."/>
            <person name="Gabaldon T."/>
        </authorList>
    </citation>
    <scope>NUCLEOTIDE SEQUENCE</scope>
    <source>
        <strain evidence="2">CBS2887</strain>
    </source>
</reference>